<dbReference type="InterPro" id="IPR027408">
    <property type="entry name" value="PNPase/RNase_PH_dom_sf"/>
</dbReference>
<dbReference type="PANTHER" id="PTHR11097">
    <property type="entry name" value="EXOSOME COMPLEX EXONUCLEASE RIBOSOMAL RNA PROCESSING PROTEIN"/>
    <property type="match status" value="1"/>
</dbReference>
<evidence type="ECO:0000256" key="4">
    <source>
        <dbReference type="ARBA" id="ARBA00022490"/>
    </source>
</evidence>
<comment type="caution">
    <text evidence="8">The sequence shown here is derived from an EMBL/GenBank/DDBJ whole genome shotgun (WGS) entry which is preliminary data.</text>
</comment>
<name>A0ABR1EXR9_9ASCO</name>
<accession>A0ABR1EXR9</accession>
<gene>
    <name evidence="8" type="ORF">BZA70DRAFT_286099</name>
</gene>
<dbReference type="SUPFAM" id="SSF54211">
    <property type="entry name" value="Ribosomal protein S5 domain 2-like"/>
    <property type="match status" value="1"/>
</dbReference>
<keyword evidence="5" id="KW-0271">Exosome</keyword>
<evidence type="ECO:0000256" key="2">
    <source>
        <dbReference type="ARBA" id="ARBA00004604"/>
    </source>
</evidence>
<dbReference type="InterPro" id="IPR050590">
    <property type="entry name" value="Exosome_comp_Rrp42_subfam"/>
</dbReference>
<protein>
    <recommendedName>
        <fullName evidence="6">Ribosomal RNA-processing protein 42</fullName>
    </recommendedName>
</protein>
<dbReference type="EMBL" id="JBBJBU010000018">
    <property type="protein sequence ID" value="KAK7202404.1"/>
    <property type="molecule type" value="Genomic_DNA"/>
</dbReference>
<sequence>MPLSLSEESYLASSLSLRPPCRPDGRDQHQFRPLDASAGILPATNGSARIRLCDGGECIVGIKAEVVESRKEDVALVEVQCDIAGVQSNSPLHTFLCTTLETALRNTLPASRLSIIHRYTYKLFIDGIILDHVSHPLTLFSMTVYLALLDTRLPKLIPSADVASTTTSTSSSDQPIGLPQFESDWQESVPLCDKAWSPPLVQLAVLAGKNVFVDPTGEEAGVGDGAIVVSWHQGKVVGLRTVNTRDSSKQVFSASRDVTEALTRVVS</sequence>
<dbReference type="InterPro" id="IPR020568">
    <property type="entry name" value="Ribosomal_Su5_D2-typ_SF"/>
</dbReference>
<dbReference type="GeneID" id="90039344"/>
<evidence type="ECO:0000256" key="6">
    <source>
        <dbReference type="ARBA" id="ARBA00042523"/>
    </source>
</evidence>
<evidence type="ECO:0000313" key="9">
    <source>
        <dbReference type="Proteomes" id="UP001498771"/>
    </source>
</evidence>
<dbReference type="RefSeq" id="XP_064765437.1">
    <property type="nucleotide sequence ID" value="XM_064913832.1"/>
</dbReference>
<evidence type="ECO:0000256" key="1">
    <source>
        <dbReference type="ARBA" id="ARBA00004496"/>
    </source>
</evidence>
<evidence type="ECO:0000256" key="3">
    <source>
        <dbReference type="ARBA" id="ARBA00006678"/>
    </source>
</evidence>
<dbReference type="Proteomes" id="UP001498771">
    <property type="component" value="Unassembled WGS sequence"/>
</dbReference>
<evidence type="ECO:0000313" key="8">
    <source>
        <dbReference type="EMBL" id="KAK7202404.1"/>
    </source>
</evidence>
<comment type="similarity">
    <text evidence="3">Belongs to the RNase PH family.</text>
</comment>
<proteinExistence type="inferred from homology"/>
<reference evidence="8 9" key="1">
    <citation type="submission" date="2024-03" db="EMBL/GenBank/DDBJ databases">
        <title>Genome-scale model development and genomic sequencing of the oleaginous clade Lipomyces.</title>
        <authorList>
            <consortium name="Lawrence Berkeley National Laboratory"/>
            <person name="Czajka J.J."/>
            <person name="Han Y."/>
            <person name="Kim J."/>
            <person name="Mondo S.J."/>
            <person name="Hofstad B.A."/>
            <person name="Robles A."/>
            <person name="Haridas S."/>
            <person name="Riley R."/>
            <person name="LaButti K."/>
            <person name="Pangilinan J."/>
            <person name="Andreopoulos W."/>
            <person name="Lipzen A."/>
            <person name="Yan J."/>
            <person name="Wang M."/>
            <person name="Ng V."/>
            <person name="Grigoriev I.V."/>
            <person name="Spatafora J.W."/>
            <person name="Magnuson J.K."/>
            <person name="Baker S.E."/>
            <person name="Pomraning K.R."/>
        </authorList>
    </citation>
    <scope>NUCLEOTIDE SEQUENCE [LARGE SCALE GENOMIC DNA]</scope>
    <source>
        <strain evidence="8 9">Phaff 52-87</strain>
    </source>
</reference>
<keyword evidence="9" id="KW-1185">Reference proteome</keyword>
<evidence type="ECO:0000256" key="5">
    <source>
        <dbReference type="ARBA" id="ARBA00022835"/>
    </source>
</evidence>
<feature type="domain" description="Exoribonuclease phosphorolytic" evidence="7">
    <location>
        <begin position="30"/>
        <end position="154"/>
    </location>
</feature>
<dbReference type="PANTHER" id="PTHR11097:SF8">
    <property type="entry name" value="EXOSOME COMPLEX COMPONENT RRP42"/>
    <property type="match status" value="1"/>
</dbReference>
<keyword evidence="4" id="KW-0963">Cytoplasm</keyword>
<dbReference type="InterPro" id="IPR001247">
    <property type="entry name" value="ExoRNase_PH_dom1"/>
</dbReference>
<dbReference type="Pfam" id="PF01138">
    <property type="entry name" value="RNase_PH"/>
    <property type="match status" value="1"/>
</dbReference>
<comment type="subcellular location">
    <subcellularLocation>
        <location evidence="1">Cytoplasm</location>
    </subcellularLocation>
    <subcellularLocation>
        <location evidence="2">Nucleus</location>
        <location evidence="2">Nucleolus</location>
    </subcellularLocation>
</comment>
<evidence type="ECO:0000259" key="7">
    <source>
        <dbReference type="Pfam" id="PF01138"/>
    </source>
</evidence>
<dbReference type="Gene3D" id="3.30.230.70">
    <property type="entry name" value="GHMP Kinase, N-terminal domain"/>
    <property type="match status" value="1"/>
</dbReference>
<organism evidence="8 9">
    <name type="scientific">Myxozyma melibiosi</name>
    <dbReference type="NCBI Taxonomy" id="54550"/>
    <lineage>
        <taxon>Eukaryota</taxon>
        <taxon>Fungi</taxon>
        <taxon>Dikarya</taxon>
        <taxon>Ascomycota</taxon>
        <taxon>Saccharomycotina</taxon>
        <taxon>Lipomycetes</taxon>
        <taxon>Lipomycetales</taxon>
        <taxon>Lipomycetaceae</taxon>
        <taxon>Myxozyma</taxon>
    </lineage>
</organism>